<feature type="domain" description="Myb/SANT-like DNA-binding" evidence="7">
    <location>
        <begin position="15"/>
        <end position="83"/>
    </location>
</feature>
<keyword evidence="2" id="KW-0663">Pyridoxal phosphate</keyword>
<feature type="transmembrane region" description="Helical" evidence="5">
    <location>
        <begin position="746"/>
        <end position="766"/>
    </location>
</feature>
<dbReference type="GO" id="GO:0030170">
    <property type="term" value="F:pyridoxal phosphate binding"/>
    <property type="evidence" value="ECO:0007669"/>
    <property type="project" value="InterPro"/>
</dbReference>
<keyword evidence="3" id="KW-0175">Coiled coil</keyword>
<dbReference type="FunFam" id="1.10.10.60:FF:000032">
    <property type="entry name" value="Zinc finger and SCAN domain-containing 20"/>
    <property type="match status" value="1"/>
</dbReference>
<feature type="compositionally biased region" description="Basic and acidic residues" evidence="4">
    <location>
        <begin position="288"/>
        <end position="311"/>
    </location>
</feature>
<feature type="region of interest" description="Disordered" evidence="4">
    <location>
        <begin position="288"/>
        <end position="341"/>
    </location>
</feature>
<feature type="region of interest" description="Disordered" evidence="4">
    <location>
        <begin position="791"/>
        <end position="816"/>
    </location>
</feature>
<evidence type="ECO:0008006" key="10">
    <source>
        <dbReference type="Google" id="ProtNLM"/>
    </source>
</evidence>
<feature type="compositionally biased region" description="Polar residues" evidence="4">
    <location>
        <begin position="319"/>
        <end position="341"/>
    </location>
</feature>
<keyword evidence="5" id="KW-0812">Transmembrane</keyword>
<evidence type="ECO:0000256" key="1">
    <source>
        <dbReference type="ARBA" id="ARBA00007441"/>
    </source>
</evidence>
<feature type="compositionally biased region" description="Polar residues" evidence="4">
    <location>
        <begin position="192"/>
        <end position="212"/>
    </location>
</feature>
<evidence type="ECO:0000313" key="8">
    <source>
        <dbReference type="Ensembl" id="ENSCCRP00015020352.1"/>
    </source>
</evidence>
<name>A0A8C1TFM5_CYPCA</name>
<keyword evidence="5" id="KW-1133">Transmembrane helix</keyword>
<dbReference type="InterPro" id="IPR015424">
    <property type="entry name" value="PyrdxlP-dep_Trfase"/>
</dbReference>
<evidence type="ECO:0000313" key="9">
    <source>
        <dbReference type="Proteomes" id="UP000694700"/>
    </source>
</evidence>
<accession>A0A8C1TFM5</accession>
<dbReference type="InterPro" id="IPR004838">
    <property type="entry name" value="NHTrfase_class1_PyrdxlP-BS"/>
</dbReference>
<dbReference type="Gene3D" id="3.90.1150.10">
    <property type="entry name" value="Aspartate Aminotransferase, domain 1"/>
    <property type="match status" value="1"/>
</dbReference>
<evidence type="ECO:0000259" key="7">
    <source>
        <dbReference type="Pfam" id="PF13837"/>
    </source>
</evidence>
<dbReference type="InterPro" id="IPR044822">
    <property type="entry name" value="Myb_DNA-bind_4"/>
</dbReference>
<dbReference type="InterPro" id="IPR050478">
    <property type="entry name" value="Ethylene_sulfur-biosynth"/>
</dbReference>
<feature type="coiled-coil region" evidence="3">
    <location>
        <begin position="536"/>
        <end position="563"/>
    </location>
</feature>
<dbReference type="GO" id="GO:0006520">
    <property type="term" value="P:amino acid metabolic process"/>
    <property type="evidence" value="ECO:0007669"/>
    <property type="project" value="TreeGrafter"/>
</dbReference>
<dbReference type="Proteomes" id="UP000694700">
    <property type="component" value="Unplaced"/>
</dbReference>
<dbReference type="PROSITE" id="PS00105">
    <property type="entry name" value="AA_TRANSFER_CLASS_1"/>
    <property type="match status" value="1"/>
</dbReference>
<proteinExistence type="inferred from homology"/>
<feature type="compositionally biased region" description="Basic and acidic residues" evidence="4">
    <location>
        <begin position="794"/>
        <end position="816"/>
    </location>
</feature>
<dbReference type="PANTHER" id="PTHR43795">
    <property type="entry name" value="BIFUNCTIONAL ASPARTATE AMINOTRANSFERASE AND GLUTAMATE/ASPARTATE-PREPHENATE AMINOTRANSFERASE-RELATED"/>
    <property type="match status" value="1"/>
</dbReference>
<dbReference type="InterPro" id="IPR004839">
    <property type="entry name" value="Aminotransferase_I/II_large"/>
</dbReference>
<dbReference type="AlphaFoldDB" id="A0A8C1TFM5"/>
<dbReference type="Gene3D" id="1.10.10.60">
    <property type="entry name" value="Homeodomain-like"/>
    <property type="match status" value="1"/>
</dbReference>
<dbReference type="SUPFAM" id="SSF53383">
    <property type="entry name" value="PLP-dependent transferases"/>
    <property type="match status" value="1"/>
</dbReference>
<dbReference type="GO" id="GO:0008483">
    <property type="term" value="F:transaminase activity"/>
    <property type="evidence" value="ECO:0007669"/>
    <property type="project" value="TreeGrafter"/>
</dbReference>
<dbReference type="Pfam" id="PF00155">
    <property type="entry name" value="Aminotran_1_2"/>
    <property type="match status" value="1"/>
</dbReference>
<evidence type="ECO:0000256" key="2">
    <source>
        <dbReference type="ARBA" id="ARBA00022898"/>
    </source>
</evidence>
<dbReference type="CDD" id="cd00609">
    <property type="entry name" value="AAT_like"/>
    <property type="match status" value="1"/>
</dbReference>
<evidence type="ECO:0000256" key="5">
    <source>
        <dbReference type="SAM" id="Phobius"/>
    </source>
</evidence>
<sequence>MHLIHVYGKKYERGSNWSEPEVLELLQIWSDVPVQTELVTCLRNQHVFNRIASTLRQKGINRTGDQCREKIKKLKLEYKQKTLRSARYYELMERAQSNRSAATSGSTLPLWGGTVTNQVTGMQGSEAPGHPPRTGEILEIKTEVMSSDDEAVGPPEMLYEFGPVDEDEEASAAEHKHAGPNTEENTEMDGEQGNTHVICSPSDCSDQNMTGSSGAGVSPATAPIVMRDGGSHGDQEGGSGSFHQRKRRRVGRGGDGVLSNALAGYLSWQQTAEERFLALEEDRMRQEARAEERREQQEERRAKQEREHEFRLMSMLTKVLSSSRGTEEQSASTSRETLGVPSTSQTLFPYMLSSSAKAVPSMPLGDQMAQYSPYLSRRGNSMRLHQGILQEGFNQYHANKHDENSNPHGIINLGTSENKLCFDLLQKRLMRPDMLQIEPAFLQYPDWKGHSFLREEVAKFLSHYCRSPKPLKPKNVVVMNGCGSLFSALAATLCDPEDAILIPSPFYGVITEDVGLYSSVKLHHVPLYSQPTGSDVRPFQLTVEKLENSLKEAKKEGLNIKALILLNPHNPLGEVYSSEEMISFLEFAKMHKLHVIVDEIYMLSVFNETDTFHSVLSLDGLPDPQRTHIMWGVSKDFAMAGMRVGMVYSENRDLVQALDQLGCFHGVPGPTQYQMAQLLRDRGTHFLPGFVNVLSCVPNHAVKRIVYFFWLLFLFFYAFIDLGGYLREKTFAEELSLWRCFLKHKVLLSCGQAFSCVSPGWFRIIFTDQLHKLKLGMQRIKNALEELQSSSVLEKQRTTSDEQDDSRGTARREDTKTIDECKDKTLKTSSVQTKLDTVHIKTEPVSLADENFPVINGQSDIRSKSLDSLIGTLRQQIHTSDWLEKYKPELAAGQDPTQLDVFTDLLDKARK</sequence>
<dbReference type="Ensembl" id="ENSCCRT00015021094.1">
    <property type="protein sequence ID" value="ENSCCRP00015020352.1"/>
    <property type="gene ID" value="ENSCCRG00015008447.1"/>
</dbReference>
<keyword evidence="5" id="KW-0472">Membrane</keyword>
<reference evidence="8" key="1">
    <citation type="submission" date="2025-08" db="UniProtKB">
        <authorList>
            <consortium name="Ensembl"/>
        </authorList>
    </citation>
    <scope>IDENTIFICATION</scope>
</reference>
<dbReference type="InterPro" id="IPR015421">
    <property type="entry name" value="PyrdxlP-dep_Trfase_major"/>
</dbReference>
<dbReference type="Gene3D" id="3.40.640.10">
    <property type="entry name" value="Type I PLP-dependent aspartate aminotransferase-like (Major domain)"/>
    <property type="match status" value="1"/>
</dbReference>
<feature type="region of interest" description="Disordered" evidence="4">
    <location>
        <begin position="167"/>
        <end position="255"/>
    </location>
</feature>
<evidence type="ECO:0000259" key="6">
    <source>
        <dbReference type="Pfam" id="PF00155"/>
    </source>
</evidence>
<dbReference type="Pfam" id="PF13837">
    <property type="entry name" value="Myb_DNA-bind_4"/>
    <property type="match status" value="1"/>
</dbReference>
<dbReference type="PANTHER" id="PTHR43795:SF17">
    <property type="entry name" value="1-AMINOCYCLOPROPANE-1-CARBOXYLATE SYNTHASE-LIKE PROTEIN 1"/>
    <property type="match status" value="1"/>
</dbReference>
<comment type="similarity">
    <text evidence="1">Belongs to the class-I pyridoxal-phosphate-dependent aminotransferase family.</text>
</comment>
<dbReference type="InterPro" id="IPR015422">
    <property type="entry name" value="PyrdxlP-dep_Trfase_small"/>
</dbReference>
<feature type="domain" description="Aminotransferase class I/classII large" evidence="6">
    <location>
        <begin position="411"/>
        <end position="682"/>
    </location>
</feature>
<feature type="transmembrane region" description="Helical" evidence="5">
    <location>
        <begin position="705"/>
        <end position="726"/>
    </location>
</feature>
<protein>
    <recommendedName>
        <fullName evidence="10">1-aminocyclopropane-1-carboxylate synthase-like protein 1</fullName>
    </recommendedName>
</protein>
<organism evidence="8 9">
    <name type="scientific">Cyprinus carpio</name>
    <name type="common">Common carp</name>
    <dbReference type="NCBI Taxonomy" id="7962"/>
    <lineage>
        <taxon>Eukaryota</taxon>
        <taxon>Metazoa</taxon>
        <taxon>Chordata</taxon>
        <taxon>Craniata</taxon>
        <taxon>Vertebrata</taxon>
        <taxon>Euteleostomi</taxon>
        <taxon>Actinopterygii</taxon>
        <taxon>Neopterygii</taxon>
        <taxon>Teleostei</taxon>
        <taxon>Ostariophysi</taxon>
        <taxon>Cypriniformes</taxon>
        <taxon>Cyprinidae</taxon>
        <taxon>Cyprininae</taxon>
        <taxon>Cyprinus</taxon>
    </lineage>
</organism>
<dbReference type="PRINTS" id="PR00753">
    <property type="entry name" value="ACCSYNTHASE"/>
</dbReference>
<evidence type="ECO:0000256" key="4">
    <source>
        <dbReference type="SAM" id="MobiDB-lite"/>
    </source>
</evidence>
<evidence type="ECO:0000256" key="3">
    <source>
        <dbReference type="SAM" id="Coils"/>
    </source>
</evidence>